<proteinExistence type="predicted"/>
<evidence type="ECO:0000256" key="1">
    <source>
        <dbReference type="SAM" id="MobiDB-lite"/>
    </source>
</evidence>
<dbReference type="GeneID" id="94192523"/>
<evidence type="ECO:0000313" key="3">
    <source>
        <dbReference type="Proteomes" id="UP001497744"/>
    </source>
</evidence>
<name>A0AAV4LML1_BABCB</name>
<protein>
    <submittedName>
        <fullName evidence="2">Secreted antigen 1</fullName>
    </submittedName>
</protein>
<feature type="compositionally biased region" description="Basic and acidic residues" evidence="1">
    <location>
        <begin position="481"/>
        <end position="503"/>
    </location>
</feature>
<dbReference type="RefSeq" id="XP_067713111.1">
    <property type="nucleotide sequence ID" value="XM_067857010.1"/>
</dbReference>
<keyword evidence="3" id="KW-1185">Reference proteome</keyword>
<accession>A0AAV4LML1</accession>
<dbReference type="EMBL" id="BPLF01000001">
    <property type="protein sequence ID" value="GIX61040.1"/>
    <property type="molecule type" value="Genomic_DNA"/>
</dbReference>
<dbReference type="AlphaFoldDB" id="A0AAV4LML1"/>
<reference evidence="2 3" key="1">
    <citation type="submission" date="2021-06" db="EMBL/GenBank/DDBJ databases">
        <title>Genome sequence of Babesia caballi.</title>
        <authorList>
            <person name="Yamagishi J."/>
            <person name="Kidaka T."/>
            <person name="Ochi A."/>
        </authorList>
    </citation>
    <scope>NUCLEOTIDE SEQUENCE [LARGE SCALE GENOMIC DNA]</scope>
    <source>
        <strain evidence="2">USDA-D6B2</strain>
    </source>
</reference>
<feature type="region of interest" description="Disordered" evidence="1">
    <location>
        <begin position="397"/>
        <end position="560"/>
    </location>
</feature>
<feature type="compositionally biased region" description="Polar residues" evidence="1">
    <location>
        <begin position="524"/>
        <end position="533"/>
    </location>
</feature>
<sequence>MTAVTDTINQPKTLRAALDFLAKLYKLGVADQVGEALKSKVKTAINRLISSGALSDISFIHDIIENLKNVLIKASNLRDEVVSRPRKTKYGNYNVVNLHNRAEECATILLDILPDLYNTLFYLNLNVSGSFWTRGGGQWSEESCNGSGGITNYMCSWLVNPNAIPSSKSSTDVILPGGYGKHELSRKDGEILQGALLEFVDDEDNATCFSSLLVNLIFATSLTAASTATTCVLVSAFCRAVSKGIFSSLSGDVKYSNLSNICANVVSNLKFIAPGDEEVNNSNLIALCQGTVDYCESKLKPSDFDICVQWFKIHLATVIGHLRQMNTACKKWVEIEYNHGKHAGPFSYGFMVGKAWDGGPYVGQVNLHPVIQTLSGTGDGSLWTLLKCINPETQPIVDNELTQQENRRVEAPVEADSAPADLGSEPGSSAATGMVSETRVDASAVSAAGEVQTGRQNAQSSGGGTGESIRSDGAQSNSSSEGHRSDENRTTGQENRDTTKDVHPQTAMGGGSLSESSSRRTEPQTDAVQSQPNEALAHPGSSGVTGEPDVVGSGTSDSNGDNSTITIGSAAGGVAVLGGGGAALYFLNVGGIKTLITGVP</sequence>
<dbReference type="Proteomes" id="UP001497744">
    <property type="component" value="Unassembled WGS sequence"/>
</dbReference>
<evidence type="ECO:0000313" key="2">
    <source>
        <dbReference type="EMBL" id="GIX61040.1"/>
    </source>
</evidence>
<comment type="caution">
    <text evidence="2">The sequence shown here is derived from an EMBL/GenBank/DDBJ whole genome shotgun (WGS) entry which is preliminary data.</text>
</comment>
<organism evidence="2 3">
    <name type="scientific">Babesia caballi</name>
    <dbReference type="NCBI Taxonomy" id="5871"/>
    <lineage>
        <taxon>Eukaryota</taxon>
        <taxon>Sar</taxon>
        <taxon>Alveolata</taxon>
        <taxon>Apicomplexa</taxon>
        <taxon>Aconoidasida</taxon>
        <taxon>Piroplasmida</taxon>
        <taxon>Babesiidae</taxon>
        <taxon>Babesia</taxon>
    </lineage>
</organism>
<gene>
    <name evidence="2" type="ORF">BcabD6B2_04750</name>
</gene>
<feature type="compositionally biased region" description="Low complexity" evidence="1">
    <location>
        <begin position="549"/>
        <end position="560"/>
    </location>
</feature>